<feature type="region of interest" description="Disordered" evidence="1">
    <location>
        <begin position="260"/>
        <end position="325"/>
    </location>
</feature>
<sequence>MEVSGFGDAAPEPREDRGPRIPPAKLTTINPTPTISIFYKADSRSPLTLVDGKFSRDAAMVFCNRIRDEFFEGDGPKPKSFTIVGGDLTAHKEVLAWIKQSVEEQSVIKFKEVSSPTPSPQQINLTITFQLDQDPGFFTAYANIVLTGYQLGIPARELSDPLLKRMGGIAKKKLMTWDEVEWFYQTTFPLSLPDDKVDPLREVAATSIFWAWWNATLDSEETPEEMCIVDELRQENPQLDDDLHAWCERNEAEVRRKWEEKDKAKKYGGQASTGDGAGAGWDQPVDTSGGGGWDQPATDAATGEWDNPAAANGWDAPHAKGAAVGGKTWDTADVIDENDAPFAPPNSLASPAFGGAKGINNHTPLPALSEITNGFVAGGGDWAEEVNEEVTDQGHQYATNQW</sequence>
<proteinExistence type="predicted"/>
<name>A0AA39CNS3_9EURO</name>
<feature type="region of interest" description="Disordered" evidence="1">
    <location>
        <begin position="1"/>
        <end position="26"/>
    </location>
</feature>
<evidence type="ECO:0000313" key="2">
    <source>
        <dbReference type="EMBL" id="KAJ9615071.1"/>
    </source>
</evidence>
<dbReference type="Proteomes" id="UP001172673">
    <property type="component" value="Unassembled WGS sequence"/>
</dbReference>
<dbReference type="EMBL" id="JAPDRK010000002">
    <property type="protein sequence ID" value="KAJ9615071.1"/>
    <property type="molecule type" value="Genomic_DNA"/>
</dbReference>
<protein>
    <submittedName>
        <fullName evidence="2">Uncharacterized protein</fullName>
    </submittedName>
</protein>
<gene>
    <name evidence="2" type="ORF">H2200_001145</name>
</gene>
<dbReference type="AlphaFoldDB" id="A0AA39CNS3"/>
<evidence type="ECO:0000313" key="3">
    <source>
        <dbReference type="Proteomes" id="UP001172673"/>
    </source>
</evidence>
<keyword evidence="3" id="KW-1185">Reference proteome</keyword>
<evidence type="ECO:0000256" key="1">
    <source>
        <dbReference type="SAM" id="MobiDB-lite"/>
    </source>
</evidence>
<reference evidence="2" key="1">
    <citation type="submission" date="2022-10" db="EMBL/GenBank/DDBJ databases">
        <title>Culturing micro-colonial fungi from biological soil crusts in the Mojave desert and describing Neophaeococcomyces mojavensis, and introducing the new genera and species Taxawa tesnikishii.</title>
        <authorList>
            <person name="Kurbessoian T."/>
            <person name="Stajich J.E."/>
        </authorList>
    </citation>
    <scope>NUCLEOTIDE SEQUENCE</scope>
    <source>
        <strain evidence="2">TK_41</strain>
    </source>
</reference>
<comment type="caution">
    <text evidence="2">The sequence shown here is derived from an EMBL/GenBank/DDBJ whole genome shotgun (WGS) entry which is preliminary data.</text>
</comment>
<accession>A0AA39CNS3</accession>
<organism evidence="2 3">
    <name type="scientific">Cladophialophora chaetospira</name>
    <dbReference type="NCBI Taxonomy" id="386627"/>
    <lineage>
        <taxon>Eukaryota</taxon>
        <taxon>Fungi</taxon>
        <taxon>Dikarya</taxon>
        <taxon>Ascomycota</taxon>
        <taxon>Pezizomycotina</taxon>
        <taxon>Eurotiomycetes</taxon>
        <taxon>Chaetothyriomycetidae</taxon>
        <taxon>Chaetothyriales</taxon>
        <taxon>Herpotrichiellaceae</taxon>
        <taxon>Cladophialophora</taxon>
    </lineage>
</organism>